<keyword evidence="6" id="KW-0804">Transcription</keyword>
<dbReference type="InterPro" id="IPR052202">
    <property type="entry name" value="Yeast_MetPath_Reg"/>
</dbReference>
<dbReference type="InterPro" id="IPR001138">
    <property type="entry name" value="Zn2Cys6_DnaBD"/>
</dbReference>
<accession>A0ABR4K4P9</accession>
<reference evidence="9 10" key="1">
    <citation type="submission" date="2024-07" db="EMBL/GenBank/DDBJ databases">
        <title>Section-level genome sequencing and comparative genomics of Aspergillus sections Usti and Cavernicolus.</title>
        <authorList>
            <consortium name="Lawrence Berkeley National Laboratory"/>
            <person name="Nybo J.L."/>
            <person name="Vesth T.C."/>
            <person name="Theobald S."/>
            <person name="Frisvad J.C."/>
            <person name="Larsen T.O."/>
            <person name="Kjaerboelling I."/>
            <person name="Rothschild-Mancinelli K."/>
            <person name="Lyhne E.K."/>
            <person name="Kogle M.E."/>
            <person name="Barry K."/>
            <person name="Clum A."/>
            <person name="Na H."/>
            <person name="Ledsgaard L."/>
            <person name="Lin J."/>
            <person name="Lipzen A."/>
            <person name="Kuo A."/>
            <person name="Riley R."/>
            <person name="Mondo S."/>
            <person name="LaButti K."/>
            <person name="Haridas S."/>
            <person name="Pangalinan J."/>
            <person name="Salamov A.A."/>
            <person name="Simmons B.A."/>
            <person name="Magnuson J.K."/>
            <person name="Chen J."/>
            <person name="Drula E."/>
            <person name="Henrissat B."/>
            <person name="Wiebenga A."/>
            <person name="Lubbers R.J."/>
            <person name="Gomes A.C."/>
            <person name="Macurrencykelacurrency M.R."/>
            <person name="Stajich J."/>
            <person name="Grigoriev I.V."/>
            <person name="Mortensen U.H."/>
            <person name="De vries R.P."/>
            <person name="Baker S.E."/>
            <person name="Andersen M.R."/>
        </authorList>
    </citation>
    <scope>NUCLEOTIDE SEQUENCE [LARGE SCALE GENOMIC DNA]</scope>
    <source>
        <strain evidence="9 10">CBS 756.74</strain>
    </source>
</reference>
<dbReference type="SUPFAM" id="SSF57701">
    <property type="entry name" value="Zn2/Cys6 DNA-binding domain"/>
    <property type="match status" value="1"/>
</dbReference>
<dbReference type="PROSITE" id="PS50048">
    <property type="entry name" value="ZN2_CY6_FUNGAL_2"/>
    <property type="match status" value="1"/>
</dbReference>
<dbReference type="RefSeq" id="XP_070897493.1">
    <property type="nucleotide sequence ID" value="XM_071043153.1"/>
</dbReference>
<keyword evidence="4" id="KW-0805">Transcription regulation</keyword>
<dbReference type="Gene3D" id="4.10.240.10">
    <property type="entry name" value="Zn(2)-C6 fungal-type DNA-binding domain"/>
    <property type="match status" value="1"/>
</dbReference>
<evidence type="ECO:0000256" key="6">
    <source>
        <dbReference type="ARBA" id="ARBA00023163"/>
    </source>
</evidence>
<evidence type="ECO:0000256" key="3">
    <source>
        <dbReference type="ARBA" id="ARBA00022833"/>
    </source>
</evidence>
<keyword evidence="10" id="KW-1185">Reference proteome</keyword>
<keyword evidence="3" id="KW-0862">Zinc</keyword>
<dbReference type="Pfam" id="PF00172">
    <property type="entry name" value="Zn_clus"/>
    <property type="match status" value="1"/>
</dbReference>
<sequence length="360" mass="39292">MYQTLLDRVAEEGRTLGETAATACSLGRKPLTACEICRQKKRRCDGETPCATCQRLSRACIRPNGKGEVHAMLEPRIQKLESLISELNSTLFTAPGQNFAGTEQLVSTQHYLSKPSESIAHSSEPYQSFPSVADSVSATSAFLHDLESPSSLPPESSNALSVSFHQILETPPLGYSVSPTITSFSHPTHFPPHYLPPTPASPMPLDTNCASPVIQDFGNSATSTASKIITSPTRFEAETLLDIFFDKVGGAGYSVSTEMFQFFLDVIYCAVPLSCAWNIPNIDRISRFHVYMAMAVGLRTKTKGHTSEHQLLEKCYRLALAAAEAPDFWSLPLSAEAAMLFVLFARANKDRLKFSSGMSP</sequence>
<evidence type="ECO:0000259" key="8">
    <source>
        <dbReference type="PROSITE" id="PS50048"/>
    </source>
</evidence>
<feature type="domain" description="Zn(2)-C6 fungal-type" evidence="8">
    <location>
        <begin position="33"/>
        <end position="62"/>
    </location>
</feature>
<dbReference type="PANTHER" id="PTHR47782:SF12">
    <property type="entry name" value="ZN(II)2CYS6 TRANSCRIPTION FACTOR (EUROFUNG)"/>
    <property type="match status" value="1"/>
</dbReference>
<keyword evidence="2" id="KW-0479">Metal-binding</keyword>
<protein>
    <submittedName>
        <fullName evidence="9">C6 zinc finger domain protein</fullName>
    </submittedName>
</protein>
<evidence type="ECO:0000313" key="9">
    <source>
        <dbReference type="EMBL" id="KAL2847046.1"/>
    </source>
</evidence>
<dbReference type="PANTHER" id="PTHR47782">
    <property type="entry name" value="ZN(II)2CYS6 TRANSCRIPTION FACTOR (EUROFUNG)-RELATED"/>
    <property type="match status" value="1"/>
</dbReference>
<name>A0ABR4K4P9_9EURO</name>
<dbReference type="PROSITE" id="PS00463">
    <property type="entry name" value="ZN2_CY6_FUNGAL_1"/>
    <property type="match status" value="1"/>
</dbReference>
<dbReference type="SMART" id="SM00066">
    <property type="entry name" value="GAL4"/>
    <property type="match status" value="1"/>
</dbReference>
<dbReference type="Proteomes" id="UP001610444">
    <property type="component" value="Unassembled WGS sequence"/>
</dbReference>
<organism evidence="9 10">
    <name type="scientific">Aspergillus pseudodeflectus</name>
    <dbReference type="NCBI Taxonomy" id="176178"/>
    <lineage>
        <taxon>Eukaryota</taxon>
        <taxon>Fungi</taxon>
        <taxon>Dikarya</taxon>
        <taxon>Ascomycota</taxon>
        <taxon>Pezizomycotina</taxon>
        <taxon>Eurotiomycetes</taxon>
        <taxon>Eurotiomycetidae</taxon>
        <taxon>Eurotiales</taxon>
        <taxon>Aspergillaceae</taxon>
        <taxon>Aspergillus</taxon>
        <taxon>Aspergillus subgen. Nidulantes</taxon>
    </lineage>
</organism>
<evidence type="ECO:0000256" key="7">
    <source>
        <dbReference type="ARBA" id="ARBA00023242"/>
    </source>
</evidence>
<evidence type="ECO:0000256" key="2">
    <source>
        <dbReference type="ARBA" id="ARBA00022723"/>
    </source>
</evidence>
<evidence type="ECO:0000256" key="4">
    <source>
        <dbReference type="ARBA" id="ARBA00023015"/>
    </source>
</evidence>
<evidence type="ECO:0000256" key="5">
    <source>
        <dbReference type="ARBA" id="ARBA00023125"/>
    </source>
</evidence>
<keyword evidence="7" id="KW-0539">Nucleus</keyword>
<dbReference type="EMBL" id="JBFXLR010000030">
    <property type="protein sequence ID" value="KAL2847046.1"/>
    <property type="molecule type" value="Genomic_DNA"/>
</dbReference>
<dbReference type="CDD" id="cd00067">
    <property type="entry name" value="GAL4"/>
    <property type="match status" value="1"/>
</dbReference>
<comment type="caution">
    <text evidence="9">The sequence shown here is derived from an EMBL/GenBank/DDBJ whole genome shotgun (WGS) entry which is preliminary data.</text>
</comment>
<proteinExistence type="predicted"/>
<keyword evidence="5" id="KW-0238">DNA-binding</keyword>
<evidence type="ECO:0000256" key="1">
    <source>
        <dbReference type="ARBA" id="ARBA00004123"/>
    </source>
</evidence>
<evidence type="ECO:0000313" key="10">
    <source>
        <dbReference type="Proteomes" id="UP001610444"/>
    </source>
</evidence>
<dbReference type="InterPro" id="IPR036864">
    <property type="entry name" value="Zn2-C6_fun-type_DNA-bd_sf"/>
</dbReference>
<dbReference type="GeneID" id="98158317"/>
<gene>
    <name evidence="9" type="ORF">BJX68DRAFT_256244</name>
</gene>
<comment type="subcellular location">
    <subcellularLocation>
        <location evidence="1">Nucleus</location>
    </subcellularLocation>
</comment>